<sequence>ANDLGETGMLTGNSTCTTLGDPSKGLLVPVSESSLVFQNNILTPIKSAYLYEESKLSFRYKSAALVKNPALEEKYYAFRAKRREVGYSEEDLKESYGFLLFDNVNKANDLGETGMLTGNSTCTTLGDPSKGVYISMYSDCLDLNRWYHGKSGYIAIIRLTKGRVKNVSENYTQNLTAPTAGFDCHVSEQLPSVSAKTSSFLAFERTQYYMYEMLNDESNGTAQSPVLLSFCNCIILIYGYQSNTCSIPREKSGEKTWPPVVKIDQAISMSDLRQLLPKAIFETGFSGEVFLDGLYCTLCEFVPCGAGETQSLALLLQEVKEKDLALTFSCMMVVFLSCCTLLISSHMM</sequence>
<evidence type="ECO:0000313" key="1">
    <source>
        <dbReference type="EMBL" id="KAI4825737.1"/>
    </source>
</evidence>
<proteinExistence type="predicted"/>
<accession>A0ACB9XG05</accession>
<protein>
    <submittedName>
        <fullName evidence="1">Uncharacterized protein</fullName>
    </submittedName>
</protein>
<comment type="caution">
    <text evidence="1">The sequence shown here is derived from an EMBL/GenBank/DDBJ whole genome shotgun (WGS) entry which is preliminary data.</text>
</comment>
<dbReference type="EMBL" id="CM043790">
    <property type="protein sequence ID" value="KAI4825737.1"/>
    <property type="molecule type" value="Genomic_DNA"/>
</dbReference>
<keyword evidence="2" id="KW-1185">Reference proteome</keyword>
<feature type="non-terminal residue" evidence="1">
    <location>
        <position position="1"/>
    </location>
</feature>
<gene>
    <name evidence="1" type="ORF">KUCAC02_021407</name>
</gene>
<reference evidence="1" key="1">
    <citation type="submission" date="2022-05" db="EMBL/GenBank/DDBJ databases">
        <title>Chromosome-level genome of Chaenocephalus aceratus.</title>
        <authorList>
            <person name="Park H."/>
        </authorList>
    </citation>
    <scope>NUCLEOTIDE SEQUENCE</scope>
    <source>
        <strain evidence="1">KU_202001</strain>
    </source>
</reference>
<feature type="non-terminal residue" evidence="1">
    <location>
        <position position="348"/>
    </location>
</feature>
<name>A0ACB9XG05_CHAAC</name>
<organism evidence="1 2">
    <name type="scientific">Chaenocephalus aceratus</name>
    <name type="common">Blackfin icefish</name>
    <name type="synonym">Chaenichthys aceratus</name>
    <dbReference type="NCBI Taxonomy" id="36190"/>
    <lineage>
        <taxon>Eukaryota</taxon>
        <taxon>Metazoa</taxon>
        <taxon>Chordata</taxon>
        <taxon>Craniata</taxon>
        <taxon>Vertebrata</taxon>
        <taxon>Euteleostomi</taxon>
        <taxon>Actinopterygii</taxon>
        <taxon>Neopterygii</taxon>
        <taxon>Teleostei</taxon>
        <taxon>Neoteleostei</taxon>
        <taxon>Acanthomorphata</taxon>
        <taxon>Eupercaria</taxon>
        <taxon>Perciformes</taxon>
        <taxon>Notothenioidei</taxon>
        <taxon>Channichthyidae</taxon>
        <taxon>Chaenocephalus</taxon>
    </lineage>
</organism>
<evidence type="ECO:0000313" key="2">
    <source>
        <dbReference type="Proteomes" id="UP001057452"/>
    </source>
</evidence>
<dbReference type="Proteomes" id="UP001057452">
    <property type="component" value="Chromosome 6"/>
</dbReference>